<dbReference type="InterPro" id="IPR018736">
    <property type="entry name" value="DUF2279_periplasmic_lipo"/>
</dbReference>
<reference evidence="1 2" key="1">
    <citation type="submission" date="2015-11" db="EMBL/GenBank/DDBJ databases">
        <title>Draft genome of Sulfurovum riftiae 1812E, a member of the Epsilonproteobacteria isolated from the tube of the deep-sea hydrothermal vent tubewom Riftia pachyptila.</title>
        <authorList>
            <person name="Vetriani C."/>
            <person name="Giovannelli D."/>
        </authorList>
    </citation>
    <scope>NUCLEOTIDE SEQUENCE [LARGE SCALE GENOMIC DNA]</scope>
    <source>
        <strain evidence="1 2">1812E</strain>
    </source>
</reference>
<accession>A0A151CIS5</accession>
<evidence type="ECO:0000313" key="1">
    <source>
        <dbReference type="EMBL" id="KYJ87163.1"/>
    </source>
</evidence>
<evidence type="ECO:0008006" key="3">
    <source>
        <dbReference type="Google" id="ProtNLM"/>
    </source>
</evidence>
<protein>
    <recommendedName>
        <fullName evidence="3">DUF2279 domain-containing protein</fullName>
    </recommendedName>
</protein>
<dbReference type="AlphaFoldDB" id="A0A151CIS5"/>
<dbReference type="RefSeq" id="WP_067329257.1">
    <property type="nucleotide sequence ID" value="NZ_LNKT01000004.1"/>
</dbReference>
<name>A0A151CIS5_9BACT</name>
<dbReference type="EMBL" id="LNKT01000004">
    <property type="protein sequence ID" value="KYJ87163.1"/>
    <property type="molecule type" value="Genomic_DNA"/>
</dbReference>
<dbReference type="OrthoDB" id="8903620at2"/>
<gene>
    <name evidence="1" type="ORF">AS592_09200</name>
</gene>
<comment type="caution">
    <text evidence="1">The sequence shown here is derived from an EMBL/GenBank/DDBJ whole genome shotgun (WGS) entry which is preliminary data.</text>
</comment>
<dbReference type="Pfam" id="PF10043">
    <property type="entry name" value="DUF2279"/>
    <property type="match status" value="1"/>
</dbReference>
<evidence type="ECO:0000313" key="2">
    <source>
        <dbReference type="Proteomes" id="UP000075359"/>
    </source>
</evidence>
<keyword evidence="2" id="KW-1185">Reference proteome</keyword>
<proteinExistence type="predicted"/>
<dbReference type="Proteomes" id="UP000075359">
    <property type="component" value="Unassembled WGS sequence"/>
</dbReference>
<dbReference type="STRING" id="1630136.AS592_09200"/>
<sequence length="301" mass="35026">MRSLLLSLLISLALVAEELPQESFGDSVYNSIMKPAQSEEELMNRVLYTNLAGAALVTVWGVAFWDYFSTSPRMGDEGWFQHDTKYGGADKMGHMYSTYLWSLGFSSLYEYWGMETERSALYGSLSAWSFQFLMELGDSFSESQGFSYEDVVANTVGALFYYAREKYPDLKNKVDLRLEYLPDFQSGGDVFTMYNSMKYLFALKFSGFESMEDNLLKYGELQLGYYTRGYQHYEDYIQKERNIYVGVGVNVSEILASWGWVKTGKIFNYYQLPYTYVPFSYDFDSESYFKPYSRPYHGYKR</sequence>
<organism evidence="1 2">
    <name type="scientific">Sulfurovum riftiae</name>
    <dbReference type="NCBI Taxonomy" id="1630136"/>
    <lineage>
        <taxon>Bacteria</taxon>
        <taxon>Pseudomonadati</taxon>
        <taxon>Campylobacterota</taxon>
        <taxon>Epsilonproteobacteria</taxon>
        <taxon>Campylobacterales</taxon>
        <taxon>Sulfurovaceae</taxon>
        <taxon>Sulfurovum</taxon>
    </lineage>
</organism>